<dbReference type="InterPro" id="IPR043504">
    <property type="entry name" value="Peptidase_S1_PA_chymotrypsin"/>
</dbReference>
<evidence type="ECO:0000313" key="3">
    <source>
        <dbReference type="Proteomes" id="UP001059041"/>
    </source>
</evidence>
<dbReference type="Proteomes" id="UP001059041">
    <property type="component" value="Linkage Group LG2"/>
</dbReference>
<comment type="caution">
    <text evidence="2">The sequence shown here is derived from an EMBL/GenBank/DDBJ whole genome shotgun (WGS) entry which is preliminary data.</text>
</comment>
<feature type="region of interest" description="Disordered" evidence="1">
    <location>
        <begin position="243"/>
        <end position="295"/>
    </location>
</feature>
<feature type="compositionally biased region" description="Polar residues" evidence="1">
    <location>
        <begin position="1"/>
        <end position="19"/>
    </location>
</feature>
<name>A0A9W8CA54_TRIRA</name>
<organism evidence="2 3">
    <name type="scientific">Triplophysa rosa</name>
    <name type="common">Cave loach</name>
    <dbReference type="NCBI Taxonomy" id="992332"/>
    <lineage>
        <taxon>Eukaryota</taxon>
        <taxon>Metazoa</taxon>
        <taxon>Chordata</taxon>
        <taxon>Craniata</taxon>
        <taxon>Vertebrata</taxon>
        <taxon>Euteleostomi</taxon>
        <taxon>Actinopterygii</taxon>
        <taxon>Neopterygii</taxon>
        <taxon>Teleostei</taxon>
        <taxon>Ostariophysi</taxon>
        <taxon>Cypriniformes</taxon>
        <taxon>Nemacheilidae</taxon>
        <taxon>Triplophysa</taxon>
    </lineage>
</organism>
<accession>A0A9W8CA54</accession>
<dbReference type="GO" id="GO:0000785">
    <property type="term" value="C:chromatin"/>
    <property type="evidence" value="ECO:0007669"/>
    <property type="project" value="TreeGrafter"/>
</dbReference>
<dbReference type="GO" id="GO:0006260">
    <property type="term" value="P:DNA replication"/>
    <property type="evidence" value="ECO:0007669"/>
    <property type="project" value="TreeGrafter"/>
</dbReference>
<dbReference type="SUPFAM" id="SSF50494">
    <property type="entry name" value="Trypsin-like serine proteases"/>
    <property type="match status" value="1"/>
</dbReference>
<dbReference type="PANTHER" id="PTHR14389:SF3">
    <property type="entry name" value="PROTEIN FAM111A-LIKE"/>
    <property type="match status" value="1"/>
</dbReference>
<sequence>MDTSNNTADTETPPTTNDLQQERMDESRRNEVANEPLEDQQQEAEEKTFKYRLNTQIYSVTCDTSITVLDALNATDVFKKEKEKHRNKEHLVLLRRSKDMRTAAVKTDFPCCLIDNDEIIDVTFIRNNESASTKQNTTEQKQHKPDMFVNFYVNKEGGEKVKYILKSKALRTRVEYVCVYAHKEETLKTALMRDGRFTDKMFQKHCALSELGTESRHEMSQPVKPLDQKIFKVIVLNDTKQPDSQDDLARVKTKSNVTSDTDVANTSQKPVNTEQENKPNEHPAKPTPKDTSTSNSKEILEMFRDQFTGFLENLMNRENLGNKAQVQNFFREEYAKSVQSFLEVKKVKMLAKLSDAVCQILVEGRPEGTGFLLFDRYVLTNAHVIEPFASCIQVDPYPLIQLQKTVTTVFNFEDYQSKQLIELPVKAELYAFAYGEDSKGRRLDYALLELETDPPADIPKLLDRRSFTPPRAGSQICIVGHPGEGVKKVDPCFIIGLVNAQRPMDNALHVITQQYFEKNKITYDSCFSHGSSGSPVFDEHCYLIGIHTGHFPYKDESTTEQRNIEYAFSLQPILEDIDLQMESKKRCC</sequence>
<dbReference type="Pfam" id="PF13365">
    <property type="entry name" value="Trypsin_2"/>
    <property type="match status" value="1"/>
</dbReference>
<dbReference type="EMBL" id="JAFHDT010000002">
    <property type="protein sequence ID" value="KAI7813146.1"/>
    <property type="molecule type" value="Genomic_DNA"/>
</dbReference>
<dbReference type="Gene3D" id="2.40.10.10">
    <property type="entry name" value="Trypsin-like serine proteases"/>
    <property type="match status" value="2"/>
</dbReference>
<proteinExistence type="predicted"/>
<dbReference type="PANTHER" id="PTHR14389">
    <property type="entry name" value="SI:CH1073-475A24.1"/>
    <property type="match status" value="1"/>
</dbReference>
<reference evidence="2" key="1">
    <citation type="submission" date="2021-02" db="EMBL/GenBank/DDBJ databases">
        <title>Comparative genomics reveals that relaxation of natural selection precedes convergent phenotypic evolution of cavefish.</title>
        <authorList>
            <person name="Peng Z."/>
        </authorList>
    </citation>
    <scope>NUCLEOTIDE SEQUENCE</scope>
    <source>
        <tissue evidence="2">Muscle</tissue>
    </source>
</reference>
<evidence type="ECO:0000313" key="2">
    <source>
        <dbReference type="EMBL" id="KAI7813146.1"/>
    </source>
</evidence>
<keyword evidence="3" id="KW-1185">Reference proteome</keyword>
<feature type="compositionally biased region" description="Basic and acidic residues" evidence="1">
    <location>
        <begin position="20"/>
        <end position="32"/>
    </location>
</feature>
<feature type="region of interest" description="Disordered" evidence="1">
    <location>
        <begin position="1"/>
        <end position="44"/>
    </location>
</feature>
<feature type="compositionally biased region" description="Polar residues" evidence="1">
    <location>
        <begin position="254"/>
        <end position="274"/>
    </location>
</feature>
<protein>
    <recommendedName>
        <fullName evidence="4">Protein FAM111A</fullName>
    </recommendedName>
</protein>
<feature type="compositionally biased region" description="Basic and acidic residues" evidence="1">
    <location>
        <begin position="275"/>
        <end position="288"/>
    </location>
</feature>
<dbReference type="AlphaFoldDB" id="A0A9W8CA54"/>
<evidence type="ECO:0000256" key="1">
    <source>
        <dbReference type="SAM" id="MobiDB-lite"/>
    </source>
</evidence>
<dbReference type="InterPro" id="IPR009003">
    <property type="entry name" value="Peptidase_S1_PA"/>
</dbReference>
<evidence type="ECO:0008006" key="4">
    <source>
        <dbReference type="Google" id="ProtNLM"/>
    </source>
</evidence>
<gene>
    <name evidence="2" type="ORF">IRJ41_014425</name>
</gene>
<dbReference type="GO" id="GO:0005634">
    <property type="term" value="C:nucleus"/>
    <property type="evidence" value="ECO:0007669"/>
    <property type="project" value="TreeGrafter"/>
</dbReference>